<dbReference type="SUPFAM" id="SSF51064">
    <property type="entry name" value="Head domain of nucleotide exchange factor GrpE"/>
    <property type="match status" value="1"/>
</dbReference>
<dbReference type="PANTHER" id="PTHR21237">
    <property type="entry name" value="GRPE PROTEIN"/>
    <property type="match status" value="1"/>
</dbReference>
<dbReference type="Gene3D" id="2.30.22.10">
    <property type="entry name" value="Head domain of nucleotide exchange factor GrpE"/>
    <property type="match status" value="1"/>
</dbReference>
<evidence type="ECO:0000256" key="3">
    <source>
        <dbReference type="SAM" id="Coils"/>
    </source>
</evidence>
<dbReference type="InterPro" id="IPR009012">
    <property type="entry name" value="GrpE_head"/>
</dbReference>
<dbReference type="RefSeq" id="WP_103919999.1">
    <property type="nucleotide sequence ID" value="NZ_FMSV02000440.1"/>
</dbReference>
<keyword evidence="1 2" id="KW-0143">Chaperone</keyword>
<feature type="coiled-coil region" evidence="3">
    <location>
        <begin position="39"/>
        <end position="91"/>
    </location>
</feature>
<dbReference type="AlphaFoldDB" id="A0A1H6F7R5"/>
<gene>
    <name evidence="4" type="primary">grpE</name>
    <name evidence="4" type="ORF">MBHS_02027</name>
</gene>
<sequence length="218" mass="25023">MTGTGKEQLLAQFSSYLDAVEPDLEADKEADLFSLFTEMAALRNEVKIESRQFKSALEEFKQAFTVLQNSHERLNTELAQSKQTQQQALDKISKTLLLEFLELYDRLDAGLCALNAFQPKSHWFGTCDQEQHFIASIQEGQAMTLQRLEQILATHQVKAIDSFGRILDPHRMKAIETIKDETHEDGTVAEEFRKGFTWNDEVLRMAEVKVVKNQKVER</sequence>
<comment type="function">
    <text evidence="2">Participates actively in the response to hyperosmotic and heat shock by preventing the aggregation of stress-denatured proteins, in association with DnaK and GrpE. It is the nucleotide exchange factor for DnaK and may function as a thermosensor. Unfolded proteins bind initially to DnaJ; upon interaction with the DnaJ-bound protein, DnaK hydrolyzes its bound ATP, resulting in the formation of a stable complex. GrpE releases ADP from DnaK; ATP binding to DnaK triggers the release of the substrate protein, thus completing the reaction cycle. Several rounds of ATP-dependent interactions between DnaJ, DnaK and GrpE are required for fully efficient folding.</text>
</comment>
<dbReference type="GO" id="GO:0000774">
    <property type="term" value="F:adenyl-nucleotide exchange factor activity"/>
    <property type="evidence" value="ECO:0007669"/>
    <property type="project" value="InterPro"/>
</dbReference>
<organism evidence="4 5">
    <name type="scientific">Candidatus Venteria ishoeyi</name>
    <dbReference type="NCBI Taxonomy" id="1899563"/>
    <lineage>
        <taxon>Bacteria</taxon>
        <taxon>Pseudomonadati</taxon>
        <taxon>Pseudomonadota</taxon>
        <taxon>Gammaproteobacteria</taxon>
        <taxon>Thiotrichales</taxon>
        <taxon>Thiotrichaceae</taxon>
        <taxon>Venteria</taxon>
    </lineage>
</organism>
<reference evidence="4 5" key="1">
    <citation type="submission" date="2016-10" db="EMBL/GenBank/DDBJ databases">
        <authorList>
            <person name="de Groot N.N."/>
        </authorList>
    </citation>
    <scope>NUCLEOTIDE SEQUENCE [LARGE SCALE GENOMIC DNA]</scope>
    <source>
        <strain evidence="4">MBHS1</strain>
    </source>
</reference>
<dbReference type="Proteomes" id="UP000236724">
    <property type="component" value="Unassembled WGS sequence"/>
</dbReference>
<dbReference type="InterPro" id="IPR000740">
    <property type="entry name" value="GrpE"/>
</dbReference>
<dbReference type="GO" id="GO:0051087">
    <property type="term" value="F:protein-folding chaperone binding"/>
    <property type="evidence" value="ECO:0007669"/>
    <property type="project" value="InterPro"/>
</dbReference>
<dbReference type="GO" id="GO:0006457">
    <property type="term" value="P:protein folding"/>
    <property type="evidence" value="ECO:0007669"/>
    <property type="project" value="InterPro"/>
</dbReference>
<dbReference type="GO" id="GO:0051082">
    <property type="term" value="F:unfolded protein binding"/>
    <property type="evidence" value="ECO:0007669"/>
    <property type="project" value="TreeGrafter"/>
</dbReference>
<dbReference type="GO" id="GO:0042803">
    <property type="term" value="F:protein homodimerization activity"/>
    <property type="evidence" value="ECO:0007669"/>
    <property type="project" value="InterPro"/>
</dbReference>
<evidence type="ECO:0000256" key="2">
    <source>
        <dbReference type="RuleBase" id="RU000639"/>
    </source>
</evidence>
<evidence type="ECO:0000313" key="4">
    <source>
        <dbReference type="EMBL" id="SEH06172.1"/>
    </source>
</evidence>
<proteinExistence type="predicted"/>
<dbReference type="OrthoDB" id="129423at2"/>
<keyword evidence="2" id="KW-0346">Stress response</keyword>
<evidence type="ECO:0000313" key="5">
    <source>
        <dbReference type="Proteomes" id="UP000236724"/>
    </source>
</evidence>
<dbReference type="Pfam" id="PF01025">
    <property type="entry name" value="GrpE"/>
    <property type="match status" value="1"/>
</dbReference>
<accession>A0A1H6F7R5</accession>
<dbReference type="PROSITE" id="PS01071">
    <property type="entry name" value="GRPE"/>
    <property type="match status" value="1"/>
</dbReference>
<protein>
    <recommendedName>
        <fullName evidence="2">Protein GrpE</fullName>
    </recommendedName>
</protein>
<dbReference type="PANTHER" id="PTHR21237:SF23">
    <property type="entry name" value="GRPE PROTEIN HOMOLOG, MITOCHONDRIAL"/>
    <property type="match status" value="1"/>
</dbReference>
<dbReference type="EMBL" id="FMSV02000440">
    <property type="protein sequence ID" value="SEH06172.1"/>
    <property type="molecule type" value="Genomic_DNA"/>
</dbReference>
<name>A0A1H6F7R5_9GAMM</name>
<evidence type="ECO:0000256" key="1">
    <source>
        <dbReference type="ARBA" id="ARBA00023186"/>
    </source>
</evidence>
<keyword evidence="3" id="KW-0175">Coiled coil</keyword>
<keyword evidence="5" id="KW-1185">Reference proteome</keyword>